<sequence length="87" mass="9710">MRGFPPRFPLGSLRRPLQFLGLADMGSKATGPYKTRGIYELASAINEGYFTAAERDTEISLPLLGIPIRLDSKQQQLELNVNNNFNL</sequence>
<proteinExistence type="predicted"/>
<dbReference type="AlphaFoldDB" id="A0AAV4U348"/>
<protein>
    <submittedName>
        <fullName evidence="1">Uncharacterized protein</fullName>
    </submittedName>
</protein>
<evidence type="ECO:0000313" key="2">
    <source>
        <dbReference type="Proteomes" id="UP001054945"/>
    </source>
</evidence>
<accession>A0AAV4U348</accession>
<name>A0AAV4U348_CAEEX</name>
<dbReference type="Proteomes" id="UP001054945">
    <property type="component" value="Unassembled WGS sequence"/>
</dbReference>
<keyword evidence="2" id="KW-1185">Reference proteome</keyword>
<reference evidence="1 2" key="1">
    <citation type="submission" date="2021-06" db="EMBL/GenBank/DDBJ databases">
        <title>Caerostris extrusa draft genome.</title>
        <authorList>
            <person name="Kono N."/>
            <person name="Arakawa K."/>
        </authorList>
    </citation>
    <scope>NUCLEOTIDE SEQUENCE [LARGE SCALE GENOMIC DNA]</scope>
</reference>
<comment type="caution">
    <text evidence="1">The sequence shown here is derived from an EMBL/GenBank/DDBJ whole genome shotgun (WGS) entry which is preliminary data.</text>
</comment>
<dbReference type="EMBL" id="BPLR01012206">
    <property type="protein sequence ID" value="GIY52171.1"/>
    <property type="molecule type" value="Genomic_DNA"/>
</dbReference>
<gene>
    <name evidence="1" type="ORF">CEXT_174831</name>
</gene>
<evidence type="ECO:0000313" key="1">
    <source>
        <dbReference type="EMBL" id="GIY52171.1"/>
    </source>
</evidence>
<organism evidence="1 2">
    <name type="scientific">Caerostris extrusa</name>
    <name type="common">Bark spider</name>
    <name type="synonym">Caerostris bankana</name>
    <dbReference type="NCBI Taxonomy" id="172846"/>
    <lineage>
        <taxon>Eukaryota</taxon>
        <taxon>Metazoa</taxon>
        <taxon>Ecdysozoa</taxon>
        <taxon>Arthropoda</taxon>
        <taxon>Chelicerata</taxon>
        <taxon>Arachnida</taxon>
        <taxon>Araneae</taxon>
        <taxon>Araneomorphae</taxon>
        <taxon>Entelegynae</taxon>
        <taxon>Araneoidea</taxon>
        <taxon>Araneidae</taxon>
        <taxon>Caerostris</taxon>
    </lineage>
</organism>